<dbReference type="Pfam" id="PF12796">
    <property type="entry name" value="Ank_2"/>
    <property type="match status" value="1"/>
</dbReference>
<feature type="repeat" description="ANK" evidence="3">
    <location>
        <begin position="34"/>
        <end position="66"/>
    </location>
</feature>
<evidence type="ECO:0000313" key="6">
    <source>
        <dbReference type="Proteomes" id="UP000827284"/>
    </source>
</evidence>
<dbReference type="OrthoDB" id="19174at2759"/>
<dbReference type="PRINTS" id="PR01415">
    <property type="entry name" value="ANKYRIN"/>
</dbReference>
<dbReference type="EMBL" id="BQFW01000003">
    <property type="protein sequence ID" value="GJJ70108.1"/>
    <property type="molecule type" value="Genomic_DNA"/>
</dbReference>
<dbReference type="SUPFAM" id="SSF48403">
    <property type="entry name" value="Ankyrin repeat"/>
    <property type="match status" value="1"/>
</dbReference>
<evidence type="ECO:0008006" key="7">
    <source>
        <dbReference type="Google" id="ProtNLM"/>
    </source>
</evidence>
<protein>
    <recommendedName>
        <fullName evidence="7">Ankyrin</fullName>
    </recommendedName>
</protein>
<dbReference type="PANTHER" id="PTHR24171">
    <property type="entry name" value="ANKYRIN REPEAT DOMAIN-CONTAINING PROTEIN 39-RELATED"/>
    <property type="match status" value="1"/>
</dbReference>
<dbReference type="Gene3D" id="1.25.40.20">
    <property type="entry name" value="Ankyrin repeat-containing domain"/>
    <property type="match status" value="1"/>
</dbReference>
<keyword evidence="2 3" id="KW-0040">ANK repeat</keyword>
<name>A0A9P3H5H3_9FUNG</name>
<dbReference type="PROSITE" id="PS50297">
    <property type="entry name" value="ANK_REP_REGION"/>
    <property type="match status" value="1"/>
</dbReference>
<dbReference type="InterPro" id="IPR002110">
    <property type="entry name" value="Ankyrin_rpt"/>
</dbReference>
<organism evidence="5 6">
    <name type="scientific">Entomortierella parvispora</name>
    <dbReference type="NCBI Taxonomy" id="205924"/>
    <lineage>
        <taxon>Eukaryota</taxon>
        <taxon>Fungi</taxon>
        <taxon>Fungi incertae sedis</taxon>
        <taxon>Mucoromycota</taxon>
        <taxon>Mortierellomycotina</taxon>
        <taxon>Mortierellomycetes</taxon>
        <taxon>Mortierellales</taxon>
        <taxon>Mortierellaceae</taxon>
        <taxon>Entomortierella</taxon>
    </lineage>
</organism>
<sequence length="218" mass="23943">MSHNIWLAASDGDLEAVKKFIEEKGVSVDAQDEFGYSALHAAASYGHKDLIQYLLEKGADVNIQDPEGDSPLFVCETVDIAEMLVKAGADAKHVNENEMTAAENAEEEEWTEVAYYLRELTGVPHPEEDVDDLEDDMSHLLVDDDEKKEDDEDKDANADESDDKEEFKNRIEAIMKATEADGVNRDLELQAVVSEMLAAAGPDAAAALSKEIQAQANK</sequence>
<keyword evidence="6" id="KW-1185">Reference proteome</keyword>
<evidence type="ECO:0000256" key="4">
    <source>
        <dbReference type="SAM" id="MobiDB-lite"/>
    </source>
</evidence>
<proteinExistence type="predicted"/>
<dbReference type="SMART" id="SM00248">
    <property type="entry name" value="ANK"/>
    <property type="match status" value="2"/>
</dbReference>
<evidence type="ECO:0000313" key="5">
    <source>
        <dbReference type="EMBL" id="GJJ70108.1"/>
    </source>
</evidence>
<reference evidence="5" key="2">
    <citation type="journal article" date="2022" name="Microbiol. Resour. Announc.">
        <title>Whole-Genome Sequence of Entomortierella parvispora E1425, a Mucoromycotan Fungus Associated with Burkholderiaceae-Related Endosymbiotic Bacteria.</title>
        <authorList>
            <person name="Herlambang A."/>
            <person name="Guo Y."/>
            <person name="Takashima Y."/>
            <person name="Narisawa K."/>
            <person name="Ohta H."/>
            <person name="Nishizawa T."/>
        </authorList>
    </citation>
    <scope>NUCLEOTIDE SEQUENCE</scope>
    <source>
        <strain evidence="5">E1425</strain>
    </source>
</reference>
<feature type="compositionally biased region" description="Acidic residues" evidence="4">
    <location>
        <begin position="143"/>
        <end position="164"/>
    </location>
</feature>
<reference evidence="5" key="1">
    <citation type="submission" date="2021-11" db="EMBL/GenBank/DDBJ databases">
        <authorList>
            <person name="Herlambang A."/>
            <person name="Guo Y."/>
            <person name="Takashima Y."/>
            <person name="Nishizawa T."/>
        </authorList>
    </citation>
    <scope>NUCLEOTIDE SEQUENCE</scope>
    <source>
        <strain evidence="5">E1425</strain>
    </source>
</reference>
<evidence type="ECO:0000256" key="2">
    <source>
        <dbReference type="ARBA" id="ARBA00023043"/>
    </source>
</evidence>
<accession>A0A9P3H5H3</accession>
<dbReference type="PROSITE" id="PS50088">
    <property type="entry name" value="ANK_REPEAT"/>
    <property type="match status" value="1"/>
</dbReference>
<gene>
    <name evidence="5" type="ORF">EMPS_02457</name>
</gene>
<evidence type="ECO:0000256" key="1">
    <source>
        <dbReference type="ARBA" id="ARBA00022737"/>
    </source>
</evidence>
<keyword evidence="1" id="KW-0677">Repeat</keyword>
<evidence type="ECO:0000256" key="3">
    <source>
        <dbReference type="PROSITE-ProRule" id="PRU00023"/>
    </source>
</evidence>
<dbReference type="AlphaFoldDB" id="A0A9P3H5H3"/>
<comment type="caution">
    <text evidence="5">The sequence shown here is derived from an EMBL/GenBank/DDBJ whole genome shotgun (WGS) entry which is preliminary data.</text>
</comment>
<dbReference type="InterPro" id="IPR036770">
    <property type="entry name" value="Ankyrin_rpt-contain_sf"/>
</dbReference>
<feature type="region of interest" description="Disordered" evidence="4">
    <location>
        <begin position="142"/>
        <end position="167"/>
    </location>
</feature>
<dbReference type="Proteomes" id="UP000827284">
    <property type="component" value="Unassembled WGS sequence"/>
</dbReference>